<dbReference type="InterPro" id="IPR035965">
    <property type="entry name" value="PAS-like_dom_sf"/>
</dbReference>
<dbReference type="RefSeq" id="WP_067698241.1">
    <property type="nucleotide sequence ID" value="NZ_LLZH01000283.1"/>
</dbReference>
<evidence type="ECO:0000256" key="2">
    <source>
        <dbReference type="ARBA" id="ARBA00004236"/>
    </source>
</evidence>
<dbReference type="EMBL" id="LLZH01000283">
    <property type="protein sequence ID" value="KUL28908.1"/>
    <property type="molecule type" value="Genomic_DNA"/>
</dbReference>
<evidence type="ECO:0000256" key="4">
    <source>
        <dbReference type="ARBA" id="ARBA00022553"/>
    </source>
</evidence>
<dbReference type="InterPro" id="IPR003661">
    <property type="entry name" value="HisK_dim/P_dom"/>
</dbReference>
<name>A0A101JLK0_9ACTN</name>
<evidence type="ECO:0000256" key="10">
    <source>
        <dbReference type="SAM" id="Phobius"/>
    </source>
</evidence>
<dbReference type="InterPro" id="IPR003594">
    <property type="entry name" value="HATPase_dom"/>
</dbReference>
<comment type="caution">
    <text evidence="12">The sequence shown here is derived from an EMBL/GenBank/DDBJ whole genome shotgun (WGS) entry which is preliminary data.</text>
</comment>
<dbReference type="SUPFAM" id="SSF55874">
    <property type="entry name" value="ATPase domain of HSP90 chaperone/DNA topoisomerase II/histidine kinase"/>
    <property type="match status" value="1"/>
</dbReference>
<dbReference type="Pfam" id="PF13188">
    <property type="entry name" value="PAS_8"/>
    <property type="match status" value="1"/>
</dbReference>
<protein>
    <recommendedName>
        <fullName evidence="9">Sensor-like histidine kinase SenX3</fullName>
        <ecNumber evidence="3">2.7.13.3</ecNumber>
    </recommendedName>
</protein>
<evidence type="ECO:0000256" key="7">
    <source>
        <dbReference type="ARBA" id="ARBA00023012"/>
    </source>
</evidence>
<evidence type="ECO:0000256" key="6">
    <source>
        <dbReference type="ARBA" id="ARBA00022777"/>
    </source>
</evidence>
<keyword evidence="4" id="KW-0597">Phosphoprotein</keyword>
<feature type="transmembrane region" description="Helical" evidence="10">
    <location>
        <begin position="61"/>
        <end position="77"/>
    </location>
</feature>
<evidence type="ECO:0000256" key="1">
    <source>
        <dbReference type="ARBA" id="ARBA00000085"/>
    </source>
</evidence>
<keyword evidence="10" id="KW-0812">Transmembrane</keyword>
<feature type="transmembrane region" description="Helical" evidence="10">
    <location>
        <begin position="195"/>
        <end position="218"/>
    </location>
</feature>
<evidence type="ECO:0000256" key="5">
    <source>
        <dbReference type="ARBA" id="ARBA00022679"/>
    </source>
</evidence>
<dbReference type="Proteomes" id="UP000053244">
    <property type="component" value="Unassembled WGS sequence"/>
</dbReference>
<evidence type="ECO:0000256" key="3">
    <source>
        <dbReference type="ARBA" id="ARBA00012438"/>
    </source>
</evidence>
<dbReference type="SMART" id="SM00388">
    <property type="entry name" value="HisKA"/>
    <property type="match status" value="1"/>
</dbReference>
<dbReference type="PANTHER" id="PTHR42878">
    <property type="entry name" value="TWO-COMPONENT HISTIDINE KINASE"/>
    <property type="match status" value="1"/>
</dbReference>
<proteinExistence type="predicted"/>
<evidence type="ECO:0000256" key="9">
    <source>
        <dbReference type="ARBA" id="ARBA00039401"/>
    </source>
</evidence>
<dbReference type="InterPro" id="IPR005467">
    <property type="entry name" value="His_kinase_dom"/>
</dbReference>
<keyword evidence="6 12" id="KW-0418">Kinase</keyword>
<feature type="transmembrane region" description="Helical" evidence="10">
    <location>
        <begin position="35"/>
        <end position="52"/>
    </location>
</feature>
<dbReference type="EC" id="2.7.13.3" evidence="3"/>
<evidence type="ECO:0000313" key="12">
    <source>
        <dbReference type="EMBL" id="KUL28908.1"/>
    </source>
</evidence>
<feature type="transmembrane region" description="Helical" evidence="10">
    <location>
        <begin position="277"/>
        <end position="295"/>
    </location>
</feature>
<feature type="transmembrane region" description="Helical" evidence="10">
    <location>
        <begin position="83"/>
        <end position="103"/>
    </location>
</feature>
<dbReference type="PROSITE" id="PS50109">
    <property type="entry name" value="HIS_KIN"/>
    <property type="match status" value="1"/>
</dbReference>
<feature type="transmembrane region" description="Helical" evidence="10">
    <location>
        <begin position="124"/>
        <end position="145"/>
    </location>
</feature>
<dbReference type="Pfam" id="PF02518">
    <property type="entry name" value="HATPase_c"/>
    <property type="match status" value="1"/>
</dbReference>
<dbReference type="GO" id="GO:0000156">
    <property type="term" value="F:phosphorelay response regulator activity"/>
    <property type="evidence" value="ECO:0007669"/>
    <property type="project" value="TreeGrafter"/>
</dbReference>
<sequence length="677" mass="70945">MTTGYRRSLARTVLFALLYAAAVYAGRRTAMVADGVSLVWPAAGVAAVWLCAQRAAPTRRLDLLLLAGILGTGNWLTGASPAVGVVAGMVGLIEVGVFLRALRHWRPDLWGAGGGETLRSPRDLWGLFGAALAASCAAGVSGMLGRWLVTGSMPIASSVMSTARHLTGILIIGAAGIWVGAALRAGRKIRRRPSFWRSVEVAGLLAVSVAGQISAFAYDHRLPLSFALLGFTVLVGTRLPTPWVLVHNSVISGIAVQYTLLGSGPFAQVGDIDQRTVLVQLFCVLVTLVGLALSLGRDERRTLLTALAEEKAELHARQAELATQQEQASHHADLLTAIIDSMADGLAVIGPDSRVTLRNPAVTELLGDDETAHLRALAGEDVRGVDMPVRSPGVPEGRVVRVTATSLPHPDGTRSAVVLFHDVTAERRHRDELTNFAGVVAHDLLNPLASVDGWTVAALEALDGVPEHPGLQQAQDDLARLIRASARMRGLIDGLLSYATAREATVAPVVVELADVVADIVVARADAAVAAGKPEPRFSIGPLPAVRADPVLVRQLMDNLVGNAIKYTGPGVVPALEISAVSSPADPLVTVRIADNGIGIPDGQHEAIFGNFHRAHLTGDYLGTGLGLAICKRIVERHGGVISAANHPGGGSCFEFTLPAVTGSPTSAHTRMLTALP</sequence>
<dbReference type="GO" id="GO:0007234">
    <property type="term" value="P:osmosensory signaling via phosphorelay pathway"/>
    <property type="evidence" value="ECO:0007669"/>
    <property type="project" value="TreeGrafter"/>
</dbReference>
<dbReference type="SMART" id="SM00387">
    <property type="entry name" value="HATPase_c"/>
    <property type="match status" value="1"/>
</dbReference>
<dbReference type="InterPro" id="IPR000014">
    <property type="entry name" value="PAS"/>
</dbReference>
<keyword evidence="8 10" id="KW-0472">Membrane</keyword>
<dbReference type="Gene3D" id="3.30.565.10">
    <property type="entry name" value="Histidine kinase-like ATPase, C-terminal domain"/>
    <property type="match status" value="1"/>
</dbReference>
<dbReference type="SUPFAM" id="SSF47384">
    <property type="entry name" value="Homodimeric domain of signal transducing histidine kinase"/>
    <property type="match status" value="1"/>
</dbReference>
<dbReference type="PANTHER" id="PTHR42878:SF15">
    <property type="entry name" value="BACTERIOPHYTOCHROME"/>
    <property type="match status" value="1"/>
</dbReference>
<dbReference type="InterPro" id="IPR050351">
    <property type="entry name" value="BphY/WalK/GraS-like"/>
</dbReference>
<comment type="catalytic activity">
    <reaction evidence="1">
        <text>ATP + protein L-histidine = ADP + protein N-phospho-L-histidine.</text>
        <dbReference type="EC" id="2.7.13.3"/>
    </reaction>
</comment>
<feature type="transmembrane region" description="Helical" evidence="10">
    <location>
        <begin position="165"/>
        <end position="183"/>
    </location>
</feature>
<evidence type="ECO:0000313" key="13">
    <source>
        <dbReference type="Proteomes" id="UP000053244"/>
    </source>
</evidence>
<keyword evidence="10" id="KW-1133">Transmembrane helix</keyword>
<dbReference type="Gene3D" id="1.10.287.130">
    <property type="match status" value="1"/>
</dbReference>
<dbReference type="InterPro" id="IPR036097">
    <property type="entry name" value="HisK_dim/P_sf"/>
</dbReference>
<dbReference type="SUPFAM" id="SSF55785">
    <property type="entry name" value="PYP-like sensor domain (PAS domain)"/>
    <property type="match status" value="1"/>
</dbReference>
<dbReference type="GO" id="GO:0000155">
    <property type="term" value="F:phosphorelay sensor kinase activity"/>
    <property type="evidence" value="ECO:0007669"/>
    <property type="project" value="InterPro"/>
</dbReference>
<keyword evidence="7" id="KW-0902">Two-component regulatory system</keyword>
<dbReference type="GO" id="GO:0030295">
    <property type="term" value="F:protein kinase activator activity"/>
    <property type="evidence" value="ECO:0007669"/>
    <property type="project" value="TreeGrafter"/>
</dbReference>
<dbReference type="CDD" id="cd00082">
    <property type="entry name" value="HisKA"/>
    <property type="match status" value="1"/>
</dbReference>
<dbReference type="GO" id="GO:0005886">
    <property type="term" value="C:plasma membrane"/>
    <property type="evidence" value="ECO:0007669"/>
    <property type="project" value="UniProtKB-SubCell"/>
</dbReference>
<keyword evidence="5" id="KW-0808">Transferase</keyword>
<evidence type="ECO:0000259" key="11">
    <source>
        <dbReference type="PROSITE" id="PS50109"/>
    </source>
</evidence>
<organism evidence="12 13">
    <name type="scientific">Actinoplanes awajinensis subsp. mycoplanecinus</name>
    <dbReference type="NCBI Taxonomy" id="135947"/>
    <lineage>
        <taxon>Bacteria</taxon>
        <taxon>Bacillati</taxon>
        <taxon>Actinomycetota</taxon>
        <taxon>Actinomycetes</taxon>
        <taxon>Micromonosporales</taxon>
        <taxon>Micromonosporaceae</taxon>
        <taxon>Actinoplanes</taxon>
    </lineage>
</organism>
<dbReference type="AlphaFoldDB" id="A0A101JLK0"/>
<evidence type="ECO:0000256" key="8">
    <source>
        <dbReference type="ARBA" id="ARBA00023136"/>
    </source>
</evidence>
<accession>A0A101JLK0</accession>
<dbReference type="PRINTS" id="PR00344">
    <property type="entry name" value="BCTRLSENSOR"/>
</dbReference>
<comment type="subcellular location">
    <subcellularLocation>
        <location evidence="2">Cell membrane</location>
    </subcellularLocation>
</comment>
<dbReference type="InterPro" id="IPR004358">
    <property type="entry name" value="Sig_transdc_His_kin-like_C"/>
</dbReference>
<dbReference type="InterPro" id="IPR036890">
    <property type="entry name" value="HATPase_C_sf"/>
</dbReference>
<keyword evidence="13" id="KW-1185">Reference proteome</keyword>
<reference evidence="12 13" key="1">
    <citation type="submission" date="2015-10" db="EMBL/GenBank/DDBJ databases">
        <authorList>
            <person name="Gilbert D.G."/>
        </authorList>
    </citation>
    <scope>NUCLEOTIDE SEQUENCE [LARGE SCALE GENOMIC DNA]</scope>
    <source>
        <strain evidence="12 13">NRRL B-16712</strain>
    </source>
</reference>
<gene>
    <name evidence="12" type="ORF">ADL15_30130</name>
</gene>
<dbReference type="Gene3D" id="3.30.450.20">
    <property type="entry name" value="PAS domain"/>
    <property type="match status" value="1"/>
</dbReference>
<feature type="domain" description="Histidine kinase" evidence="11">
    <location>
        <begin position="439"/>
        <end position="662"/>
    </location>
</feature>